<evidence type="ECO:0000256" key="7">
    <source>
        <dbReference type="ARBA" id="ARBA00022840"/>
    </source>
</evidence>
<keyword evidence="5 10" id="KW-0547">Nucleotide-binding</keyword>
<dbReference type="AlphaFoldDB" id="A0A1A9UPS7"/>
<proteinExistence type="inferred from homology"/>
<organism evidence="13 14">
    <name type="scientific">Glossina austeni</name>
    <name type="common">Savannah tsetse fly</name>
    <dbReference type="NCBI Taxonomy" id="7395"/>
    <lineage>
        <taxon>Eukaryota</taxon>
        <taxon>Metazoa</taxon>
        <taxon>Ecdysozoa</taxon>
        <taxon>Arthropoda</taxon>
        <taxon>Hexapoda</taxon>
        <taxon>Insecta</taxon>
        <taxon>Pterygota</taxon>
        <taxon>Neoptera</taxon>
        <taxon>Endopterygota</taxon>
        <taxon>Diptera</taxon>
        <taxon>Brachycera</taxon>
        <taxon>Muscomorpha</taxon>
        <taxon>Hippoboscoidea</taxon>
        <taxon>Glossinidae</taxon>
        <taxon>Glossina</taxon>
    </lineage>
</organism>
<dbReference type="InterPro" id="IPR017441">
    <property type="entry name" value="Protein_kinase_ATP_BS"/>
</dbReference>
<dbReference type="PANTHER" id="PTHR44899">
    <property type="entry name" value="CAMK FAMILY PROTEIN KINASE"/>
    <property type="match status" value="1"/>
</dbReference>
<feature type="domain" description="Protein kinase" evidence="12">
    <location>
        <begin position="11"/>
        <end position="268"/>
    </location>
</feature>
<evidence type="ECO:0000256" key="1">
    <source>
        <dbReference type="ARBA" id="ARBA00010886"/>
    </source>
</evidence>
<evidence type="ECO:0000256" key="5">
    <source>
        <dbReference type="ARBA" id="ARBA00022741"/>
    </source>
</evidence>
<dbReference type="InterPro" id="IPR011009">
    <property type="entry name" value="Kinase-like_dom_sf"/>
</dbReference>
<dbReference type="PROSITE" id="PS00108">
    <property type="entry name" value="PROTEIN_KINASE_ST"/>
    <property type="match status" value="1"/>
</dbReference>
<comment type="catalytic activity">
    <reaction evidence="9">
        <text>L-seryl-[protein] + ATP = O-phospho-L-seryl-[protein] + ADP + H(+)</text>
        <dbReference type="Rhea" id="RHEA:17989"/>
        <dbReference type="Rhea" id="RHEA-COMP:9863"/>
        <dbReference type="Rhea" id="RHEA-COMP:11604"/>
        <dbReference type="ChEBI" id="CHEBI:15378"/>
        <dbReference type="ChEBI" id="CHEBI:29999"/>
        <dbReference type="ChEBI" id="CHEBI:30616"/>
        <dbReference type="ChEBI" id="CHEBI:83421"/>
        <dbReference type="ChEBI" id="CHEBI:456216"/>
        <dbReference type="EC" id="2.7.11.1"/>
    </reaction>
</comment>
<keyword evidence="3 11" id="KW-0723">Serine/threonine-protein kinase</keyword>
<accession>A0A1A9UPS7</accession>
<sequence length="283" mass="32881">MQNMELGDKELKPIKILGAGSFGRVFLCNYRQTYKVCVKRIIVKNPKKEMKIVMHEIYIMSQLRHPLIVHYIRSFVHAGTVNIVMEYAPNGTLHDLIKRSLPNGFTADEVMQHFCDILMGLEYLHTRHVIHRDLKPANLLIDSNFCIKIGDFGISFINSPNVTHDFAGTVLYMAPEIMRCEKFNNKCDIWSLGCLLYEICCGRNPFSHATSREEVLRLVHSFTRRKLDCSAIRSKYGTMWANLCASMLVTNVENRISLEKILHCDATLTLYYYRKYFTYSYQK</sequence>
<dbReference type="SMART" id="SM00220">
    <property type="entry name" value="S_TKc"/>
    <property type="match status" value="1"/>
</dbReference>
<keyword evidence="7 10" id="KW-0067">ATP-binding</keyword>
<evidence type="ECO:0000256" key="8">
    <source>
        <dbReference type="ARBA" id="ARBA00047899"/>
    </source>
</evidence>
<evidence type="ECO:0000256" key="4">
    <source>
        <dbReference type="ARBA" id="ARBA00022679"/>
    </source>
</evidence>
<feature type="binding site" evidence="10">
    <location>
        <position position="44"/>
    </location>
    <ligand>
        <name>ATP</name>
        <dbReference type="ChEBI" id="CHEBI:30616"/>
    </ligand>
</feature>
<dbReference type="PROSITE" id="PS00107">
    <property type="entry name" value="PROTEIN_KINASE_ATP"/>
    <property type="match status" value="1"/>
</dbReference>
<dbReference type="VEuPathDB" id="VectorBase:GAUT011508"/>
<dbReference type="Gene3D" id="1.10.510.10">
    <property type="entry name" value="Transferase(Phosphotransferase) domain 1"/>
    <property type="match status" value="1"/>
</dbReference>
<dbReference type="PROSITE" id="PS50011">
    <property type="entry name" value="PROTEIN_KINASE_DOM"/>
    <property type="match status" value="1"/>
</dbReference>
<evidence type="ECO:0000256" key="3">
    <source>
        <dbReference type="ARBA" id="ARBA00022527"/>
    </source>
</evidence>
<dbReference type="InterPro" id="IPR000719">
    <property type="entry name" value="Prot_kinase_dom"/>
</dbReference>
<dbReference type="EnsemblMetazoa" id="GAUT011508-RA">
    <property type="protein sequence ID" value="GAUT011508-PA"/>
    <property type="gene ID" value="GAUT011508"/>
</dbReference>
<keyword evidence="4" id="KW-0808">Transferase</keyword>
<name>A0A1A9UPS7_GLOAU</name>
<evidence type="ECO:0000256" key="9">
    <source>
        <dbReference type="ARBA" id="ARBA00048679"/>
    </source>
</evidence>
<dbReference type="GO" id="GO:0004674">
    <property type="term" value="F:protein serine/threonine kinase activity"/>
    <property type="evidence" value="ECO:0007669"/>
    <property type="project" value="UniProtKB-KW"/>
</dbReference>
<keyword evidence="14" id="KW-1185">Reference proteome</keyword>
<comment type="catalytic activity">
    <reaction evidence="8">
        <text>L-threonyl-[protein] + ATP = O-phospho-L-threonyl-[protein] + ADP + H(+)</text>
        <dbReference type="Rhea" id="RHEA:46608"/>
        <dbReference type="Rhea" id="RHEA-COMP:11060"/>
        <dbReference type="Rhea" id="RHEA-COMP:11605"/>
        <dbReference type="ChEBI" id="CHEBI:15378"/>
        <dbReference type="ChEBI" id="CHEBI:30013"/>
        <dbReference type="ChEBI" id="CHEBI:30616"/>
        <dbReference type="ChEBI" id="CHEBI:61977"/>
        <dbReference type="ChEBI" id="CHEBI:456216"/>
        <dbReference type="EC" id="2.7.11.1"/>
    </reaction>
</comment>
<dbReference type="GO" id="GO:0005524">
    <property type="term" value="F:ATP binding"/>
    <property type="evidence" value="ECO:0007669"/>
    <property type="project" value="UniProtKB-UniRule"/>
</dbReference>
<dbReference type="Proteomes" id="UP000078200">
    <property type="component" value="Unassembled WGS sequence"/>
</dbReference>
<evidence type="ECO:0000313" key="13">
    <source>
        <dbReference type="EnsemblMetazoa" id="GAUT011508-PA"/>
    </source>
</evidence>
<protein>
    <recommendedName>
        <fullName evidence="2">non-specific serine/threonine protein kinase</fullName>
        <ecNumber evidence="2">2.7.11.1</ecNumber>
    </recommendedName>
</protein>
<evidence type="ECO:0000256" key="6">
    <source>
        <dbReference type="ARBA" id="ARBA00022777"/>
    </source>
</evidence>
<evidence type="ECO:0000256" key="2">
    <source>
        <dbReference type="ARBA" id="ARBA00012513"/>
    </source>
</evidence>
<reference evidence="13" key="1">
    <citation type="submission" date="2020-05" db="UniProtKB">
        <authorList>
            <consortium name="EnsemblMetazoa"/>
        </authorList>
    </citation>
    <scope>IDENTIFICATION</scope>
    <source>
        <strain evidence="13">TTRI</strain>
    </source>
</reference>
<dbReference type="InterPro" id="IPR008271">
    <property type="entry name" value="Ser/Thr_kinase_AS"/>
</dbReference>
<evidence type="ECO:0000256" key="10">
    <source>
        <dbReference type="PROSITE-ProRule" id="PRU10141"/>
    </source>
</evidence>
<dbReference type="Pfam" id="PF00069">
    <property type="entry name" value="Pkinase"/>
    <property type="match status" value="1"/>
</dbReference>
<keyword evidence="6" id="KW-0418">Kinase</keyword>
<dbReference type="SUPFAM" id="SSF56112">
    <property type="entry name" value="Protein kinase-like (PK-like)"/>
    <property type="match status" value="1"/>
</dbReference>
<evidence type="ECO:0000313" key="14">
    <source>
        <dbReference type="Proteomes" id="UP000078200"/>
    </source>
</evidence>
<dbReference type="PANTHER" id="PTHR44899:SF3">
    <property type="entry name" value="SERINE_THREONINE-PROTEIN KINASE NEK1"/>
    <property type="match status" value="1"/>
</dbReference>
<dbReference type="EC" id="2.7.11.1" evidence="2"/>
<evidence type="ECO:0000256" key="11">
    <source>
        <dbReference type="RuleBase" id="RU000304"/>
    </source>
</evidence>
<evidence type="ECO:0000259" key="12">
    <source>
        <dbReference type="PROSITE" id="PS50011"/>
    </source>
</evidence>
<dbReference type="STRING" id="7395.A0A1A9UPS7"/>
<dbReference type="InterPro" id="IPR051131">
    <property type="entry name" value="NEK_Ser/Thr_kinase_NIMA"/>
</dbReference>
<comment type="similarity">
    <text evidence="1">Belongs to the protein kinase superfamily. NEK Ser/Thr protein kinase family. NIMA subfamily.</text>
</comment>